<gene>
    <name evidence="1" type="ORF">RGF97_05120</name>
</gene>
<organism evidence="1 2">
    <name type="scientific">Streptomyces roseicoloratus</name>
    <dbReference type="NCBI Taxonomy" id="2508722"/>
    <lineage>
        <taxon>Bacteria</taxon>
        <taxon>Bacillati</taxon>
        <taxon>Actinomycetota</taxon>
        <taxon>Actinomycetes</taxon>
        <taxon>Kitasatosporales</taxon>
        <taxon>Streptomycetaceae</taxon>
        <taxon>Streptomyces</taxon>
    </lineage>
</organism>
<sequence length="135" mass="14754">MSEKQASLENGAPDLKVGQVLRAERTVTDESIVAFAELARDRGRHHLPDQGRAMAHGLFTASLATEIGGQLDFLARRMSWEFLKPVWSGDTITAEVTVRALSEVRAGTGLELEIEITNQDGETVLRGESTGIVRH</sequence>
<dbReference type="InterPro" id="IPR029069">
    <property type="entry name" value="HotDog_dom_sf"/>
</dbReference>
<protein>
    <submittedName>
        <fullName evidence="1">Hotdog domain-containing protein</fullName>
    </submittedName>
</protein>
<reference evidence="1 2" key="1">
    <citation type="submission" date="2023-09" db="EMBL/GenBank/DDBJ databases">
        <title>Complete genome of Streptomyces roseicoloratus T14.</title>
        <authorList>
            <person name="Bashizi T."/>
            <person name="Kim M.-J."/>
            <person name="Lee G."/>
            <person name="Tagele S.B."/>
            <person name="Shin J.-H."/>
        </authorList>
    </citation>
    <scope>NUCLEOTIDE SEQUENCE [LARGE SCALE GENOMIC DNA]</scope>
    <source>
        <strain evidence="1 2">T14</strain>
    </source>
</reference>
<keyword evidence="2" id="KW-1185">Reference proteome</keyword>
<dbReference type="SUPFAM" id="SSF54637">
    <property type="entry name" value="Thioesterase/thiol ester dehydrase-isomerase"/>
    <property type="match status" value="1"/>
</dbReference>
<name>A0ABY9RQZ6_9ACTN</name>
<evidence type="ECO:0000313" key="2">
    <source>
        <dbReference type="Proteomes" id="UP001250858"/>
    </source>
</evidence>
<dbReference type="PANTHER" id="PTHR43664">
    <property type="entry name" value="MONOAMINE OXIDASE-RELATED"/>
    <property type="match status" value="1"/>
</dbReference>
<proteinExistence type="predicted"/>
<accession>A0ABY9RQZ6</accession>
<dbReference type="InterPro" id="IPR052342">
    <property type="entry name" value="MCH/BMMD"/>
</dbReference>
<dbReference type="PANTHER" id="PTHR43664:SF1">
    <property type="entry name" value="BETA-METHYLMALYL-COA DEHYDRATASE"/>
    <property type="match status" value="1"/>
</dbReference>
<evidence type="ECO:0000313" key="1">
    <source>
        <dbReference type="EMBL" id="WMX44357.1"/>
    </source>
</evidence>
<dbReference type="Proteomes" id="UP001250858">
    <property type="component" value="Chromosome"/>
</dbReference>
<dbReference type="EMBL" id="CP133762">
    <property type="protein sequence ID" value="WMX44357.1"/>
    <property type="molecule type" value="Genomic_DNA"/>
</dbReference>
<dbReference type="RefSeq" id="WP_128984125.1">
    <property type="nucleotide sequence ID" value="NZ_CP133762.1"/>
</dbReference>
<dbReference type="Gene3D" id="3.10.129.10">
    <property type="entry name" value="Hotdog Thioesterase"/>
    <property type="match status" value="1"/>
</dbReference>